<evidence type="ECO:0000256" key="7">
    <source>
        <dbReference type="ARBA" id="ARBA00022958"/>
    </source>
</evidence>
<keyword evidence="5 13" id="KW-0812">Transmembrane</keyword>
<keyword evidence="4" id="KW-0633">Potassium transport</keyword>
<evidence type="ECO:0000256" key="6">
    <source>
        <dbReference type="ARBA" id="ARBA00022826"/>
    </source>
</evidence>
<feature type="transmembrane region" description="Helical" evidence="13">
    <location>
        <begin position="84"/>
        <end position="105"/>
    </location>
</feature>
<keyword evidence="11" id="KW-0407">Ion channel</keyword>
<keyword evidence="8 13" id="KW-1133">Transmembrane helix</keyword>
<dbReference type="EMBL" id="JADKFW010000004">
    <property type="protein sequence ID" value="MBK9717023.1"/>
    <property type="molecule type" value="Genomic_DNA"/>
</dbReference>
<protein>
    <submittedName>
        <fullName evidence="14">DUF1211 domain-containing protein</fullName>
    </submittedName>
</protein>
<dbReference type="GO" id="GO:0005267">
    <property type="term" value="F:potassium channel activity"/>
    <property type="evidence" value="ECO:0007669"/>
    <property type="project" value="UniProtKB-KW"/>
</dbReference>
<evidence type="ECO:0000256" key="13">
    <source>
        <dbReference type="SAM" id="Phobius"/>
    </source>
</evidence>
<dbReference type="Proteomes" id="UP000808349">
    <property type="component" value="Unassembled WGS sequence"/>
</dbReference>
<evidence type="ECO:0000256" key="4">
    <source>
        <dbReference type="ARBA" id="ARBA00022538"/>
    </source>
</evidence>
<dbReference type="InterPro" id="IPR010617">
    <property type="entry name" value="TMEM175-like"/>
</dbReference>
<evidence type="ECO:0000256" key="10">
    <source>
        <dbReference type="ARBA" id="ARBA00023136"/>
    </source>
</evidence>
<evidence type="ECO:0000313" key="15">
    <source>
        <dbReference type="Proteomes" id="UP000808349"/>
    </source>
</evidence>
<accession>A0A9D7S890</accession>
<keyword evidence="9" id="KW-0406">Ion transport</keyword>
<evidence type="ECO:0000256" key="5">
    <source>
        <dbReference type="ARBA" id="ARBA00022692"/>
    </source>
</evidence>
<organism evidence="14 15">
    <name type="scientific">Candidatus Defluviibacterium haderslevense</name>
    <dbReference type="NCBI Taxonomy" id="2981993"/>
    <lineage>
        <taxon>Bacteria</taxon>
        <taxon>Pseudomonadati</taxon>
        <taxon>Bacteroidota</taxon>
        <taxon>Saprospiria</taxon>
        <taxon>Saprospirales</taxon>
        <taxon>Saprospiraceae</taxon>
        <taxon>Candidatus Defluviibacterium</taxon>
    </lineage>
</organism>
<comment type="caution">
    <text evidence="14">The sequence shown here is derived from an EMBL/GenBank/DDBJ whole genome shotgun (WGS) entry which is preliminary data.</text>
</comment>
<evidence type="ECO:0000256" key="8">
    <source>
        <dbReference type="ARBA" id="ARBA00022989"/>
    </source>
</evidence>
<feature type="transmembrane region" description="Helical" evidence="13">
    <location>
        <begin position="117"/>
        <end position="140"/>
    </location>
</feature>
<feature type="transmembrane region" description="Helical" evidence="13">
    <location>
        <begin position="12"/>
        <end position="31"/>
    </location>
</feature>
<gene>
    <name evidence="14" type="ORF">IPO85_05840</name>
</gene>
<reference evidence="14 15" key="1">
    <citation type="submission" date="2020-10" db="EMBL/GenBank/DDBJ databases">
        <title>Connecting structure to function with the recovery of over 1000 high-quality activated sludge metagenome-assembled genomes encoding full-length rRNA genes using long-read sequencing.</title>
        <authorList>
            <person name="Singleton C.M."/>
            <person name="Petriglieri F."/>
            <person name="Kristensen J.M."/>
            <person name="Kirkegaard R.H."/>
            <person name="Michaelsen T.Y."/>
            <person name="Andersen M.H."/>
            <person name="Karst S.M."/>
            <person name="Dueholm M.S."/>
            <person name="Nielsen P.H."/>
            <person name="Albertsen M."/>
        </authorList>
    </citation>
    <scope>NUCLEOTIDE SEQUENCE [LARGE SCALE GENOMIC DNA]</scope>
    <source>
        <strain evidence="14">Ribe_18-Q3-R11-54_BAT3C.373</strain>
    </source>
</reference>
<sequence>MHKQFTSESEKTRFETFVDAILAIIMTILVLEFKVPEEAFDSDGHMKLHLLHQIPSFVSYFISFSTIVILWMDHHNLFRILKRADIPLVFLNFLFILFLSATPFTTSLAGRNIQSSYAVAIVAANYVLMNLAFSSIWVYAMKNKMIDEIALENMSTKRENLAILIGILLQLASIPLAYVNTYIPFILFIVVLIIHLIRLWRH</sequence>
<comment type="similarity">
    <text evidence="2">Belongs to the TMEM175 family.</text>
</comment>
<name>A0A9D7S890_9BACT</name>
<evidence type="ECO:0000256" key="11">
    <source>
        <dbReference type="ARBA" id="ARBA00023303"/>
    </source>
</evidence>
<comment type="catalytic activity">
    <reaction evidence="12">
        <text>K(+)(in) = K(+)(out)</text>
        <dbReference type="Rhea" id="RHEA:29463"/>
        <dbReference type="ChEBI" id="CHEBI:29103"/>
    </reaction>
</comment>
<feature type="transmembrane region" description="Helical" evidence="13">
    <location>
        <begin position="51"/>
        <end position="72"/>
    </location>
</feature>
<evidence type="ECO:0000256" key="12">
    <source>
        <dbReference type="ARBA" id="ARBA00034430"/>
    </source>
</evidence>
<evidence type="ECO:0000256" key="1">
    <source>
        <dbReference type="ARBA" id="ARBA00004141"/>
    </source>
</evidence>
<keyword evidence="3" id="KW-0813">Transport</keyword>
<evidence type="ECO:0000256" key="2">
    <source>
        <dbReference type="ARBA" id="ARBA00006920"/>
    </source>
</evidence>
<dbReference type="PANTHER" id="PTHR31462:SF5">
    <property type="entry name" value="ENDOSOMAL_LYSOSOMAL PROTON CHANNEL TMEM175"/>
    <property type="match status" value="1"/>
</dbReference>
<dbReference type="PANTHER" id="PTHR31462">
    <property type="entry name" value="ENDOSOMAL/LYSOSOMAL POTASSIUM CHANNEL TMEM175"/>
    <property type="match status" value="1"/>
</dbReference>
<dbReference type="AlphaFoldDB" id="A0A9D7S890"/>
<feature type="transmembrane region" description="Helical" evidence="13">
    <location>
        <begin position="183"/>
        <end position="200"/>
    </location>
</feature>
<evidence type="ECO:0000313" key="14">
    <source>
        <dbReference type="EMBL" id="MBK9717023.1"/>
    </source>
</evidence>
<keyword evidence="6" id="KW-0631">Potassium channel</keyword>
<proteinExistence type="inferred from homology"/>
<evidence type="ECO:0000256" key="9">
    <source>
        <dbReference type="ARBA" id="ARBA00023065"/>
    </source>
</evidence>
<keyword evidence="7" id="KW-0630">Potassium</keyword>
<feature type="transmembrane region" description="Helical" evidence="13">
    <location>
        <begin position="161"/>
        <end position="177"/>
    </location>
</feature>
<evidence type="ECO:0000256" key="3">
    <source>
        <dbReference type="ARBA" id="ARBA00022448"/>
    </source>
</evidence>
<comment type="subcellular location">
    <subcellularLocation>
        <location evidence="1">Membrane</location>
        <topology evidence="1">Multi-pass membrane protein</topology>
    </subcellularLocation>
</comment>
<dbReference type="GO" id="GO:0016020">
    <property type="term" value="C:membrane"/>
    <property type="evidence" value="ECO:0007669"/>
    <property type="project" value="UniProtKB-SubCell"/>
</dbReference>
<keyword evidence="10 13" id="KW-0472">Membrane</keyword>
<dbReference type="Pfam" id="PF06736">
    <property type="entry name" value="TMEM175"/>
    <property type="match status" value="1"/>
</dbReference>
<dbReference type="GO" id="GO:0015252">
    <property type="term" value="F:proton channel activity"/>
    <property type="evidence" value="ECO:0007669"/>
    <property type="project" value="InterPro"/>
</dbReference>